<accession>A0A0M0KLR3</accession>
<comment type="subcellular location">
    <subcellularLocation>
        <location evidence="4">Cell membrane</location>
    </subcellularLocation>
    <subcellularLocation>
        <location evidence="1">Membrane</location>
        <topology evidence="1">Multi-pass membrane protein</topology>
    </subcellularLocation>
</comment>
<dbReference type="GO" id="GO:0009847">
    <property type="term" value="P:spore germination"/>
    <property type="evidence" value="ECO:0007669"/>
    <property type="project" value="UniProtKB-UniRule"/>
</dbReference>
<reference evidence="6" key="1">
    <citation type="submission" date="2015-08" db="EMBL/GenBank/DDBJ databases">
        <title>Complete DNA Sequence of Pseudomonas syringae pv. actinidiae, the Causal Agent of Kiwifruit Canker Disease.</title>
        <authorList>
            <person name="Rikkerink E.H.A."/>
            <person name="Fineran P.C."/>
        </authorList>
    </citation>
    <scope>NUCLEOTIDE SEQUENCE</scope>
    <source>
        <strain evidence="6">DSM 13666</strain>
    </source>
</reference>
<evidence type="ECO:0000256" key="4">
    <source>
        <dbReference type="PIRNR" id="PIRNR005690"/>
    </source>
</evidence>
<dbReference type="EMBL" id="LILD01000001">
    <property type="protein sequence ID" value="KOO39517.1"/>
    <property type="molecule type" value="Genomic_DNA"/>
</dbReference>
<name>A0A0M0KLR3_ALKHA</name>
<protein>
    <submittedName>
        <fullName evidence="6">Spore gernimation protein GerA</fullName>
    </submittedName>
</protein>
<keyword evidence="5" id="KW-1133">Transmembrane helix</keyword>
<comment type="similarity">
    <text evidence="2 4">Belongs to the GerABKA family.</text>
</comment>
<dbReference type="PIRSF" id="PIRSF005690">
    <property type="entry name" value="GerBA"/>
    <property type="match status" value="1"/>
</dbReference>
<dbReference type="RefSeq" id="WP_053431466.1">
    <property type="nucleotide sequence ID" value="NZ_CP040441.1"/>
</dbReference>
<dbReference type="PATRIC" id="fig|136160.3.peg.2854"/>
<feature type="transmembrane region" description="Helical" evidence="5">
    <location>
        <begin position="418"/>
        <end position="440"/>
    </location>
</feature>
<evidence type="ECO:0000313" key="6">
    <source>
        <dbReference type="EMBL" id="KOO39517.1"/>
    </source>
</evidence>
<dbReference type="GO" id="GO:0005886">
    <property type="term" value="C:plasma membrane"/>
    <property type="evidence" value="ECO:0007669"/>
    <property type="project" value="UniProtKB-SubCell"/>
</dbReference>
<feature type="transmembrane region" description="Helical" evidence="5">
    <location>
        <begin position="292"/>
        <end position="314"/>
    </location>
</feature>
<dbReference type="Pfam" id="PF03323">
    <property type="entry name" value="GerA"/>
    <property type="match status" value="1"/>
</dbReference>
<dbReference type="PANTHER" id="PTHR22550">
    <property type="entry name" value="SPORE GERMINATION PROTEIN"/>
    <property type="match status" value="1"/>
</dbReference>
<dbReference type="AlphaFoldDB" id="A0A0M0KLR3"/>
<feature type="transmembrane region" description="Helical" evidence="5">
    <location>
        <begin position="388"/>
        <end position="406"/>
    </location>
</feature>
<gene>
    <name evidence="6" type="ORF">AMD02_12155</name>
</gene>
<sequence>MSWFKLNKLKRQQRASASENKATTLADVIQIYSQSSDFTQFTMDAIQLRYHLFYLRTLVDPTTLQQDILTHLIKSKALTLHELKRELPIDSIHIVQNDKELNTYLLTGHVCIHPEYSDFPCLCVPAQVEESREISIPEVEFSVVGPKEAFVESLDLNIYLVRRRLPTSNLRIEEYEVGSLSHTRVAILYIETITNPELVTVVRNRINDIDFDHISDSSFINQLIEDSSQSPFPLLIDTERPDRVASVLAEGKVCVLTDGSPSAITGPTTLVEFFSSYEDYFLKWHIASIFRLIRLFSVLFSIFATPLYVAVLTYHPELIPQDLLATLTLSRSAIPFPPILEALFLEVTIELLREAGARLPTKVGQTIGIVGGIVIGTAAVEAGLTSNVLLIIVALAALASFTTPVYRMGNTIRLIRFPFILAAQLWGLISLVLLFCYLLVHLLTLQSLGRPFLHPIYPFYWKDLKDSFIRLPFTVQAERPSHLKTGDKLRFQPKKAQTKDDIDEGM</sequence>
<dbReference type="PANTHER" id="PTHR22550:SF5">
    <property type="entry name" value="LEUCINE ZIPPER PROTEIN 4"/>
    <property type="match status" value="1"/>
</dbReference>
<comment type="caution">
    <text evidence="6">The sequence shown here is derived from an EMBL/GenBank/DDBJ whole genome shotgun (WGS) entry which is preliminary data.</text>
</comment>
<evidence type="ECO:0000256" key="1">
    <source>
        <dbReference type="ARBA" id="ARBA00004141"/>
    </source>
</evidence>
<proteinExistence type="inferred from homology"/>
<organism evidence="6">
    <name type="scientific">Halalkalibacterium halodurans</name>
    <name type="common">Bacillus halodurans</name>
    <dbReference type="NCBI Taxonomy" id="86665"/>
    <lineage>
        <taxon>Bacteria</taxon>
        <taxon>Bacillati</taxon>
        <taxon>Bacillota</taxon>
        <taxon>Bacilli</taxon>
        <taxon>Bacillales</taxon>
        <taxon>Bacillaceae</taxon>
        <taxon>Halalkalibacterium (ex Joshi et al. 2022)</taxon>
    </lineage>
</organism>
<dbReference type="InterPro" id="IPR004995">
    <property type="entry name" value="Spore_Ger"/>
</dbReference>
<dbReference type="GeneID" id="87597082"/>
<evidence type="ECO:0000256" key="2">
    <source>
        <dbReference type="ARBA" id="ARBA00005278"/>
    </source>
</evidence>
<dbReference type="InterPro" id="IPR050768">
    <property type="entry name" value="UPF0353/GerABKA_families"/>
</dbReference>
<keyword evidence="3 4" id="KW-0472">Membrane</keyword>
<evidence type="ECO:0000256" key="3">
    <source>
        <dbReference type="ARBA" id="ARBA00023136"/>
    </source>
</evidence>
<evidence type="ECO:0000256" key="5">
    <source>
        <dbReference type="SAM" id="Phobius"/>
    </source>
</evidence>
<keyword evidence="5" id="KW-0812">Transmembrane</keyword>